<evidence type="ECO:0000256" key="6">
    <source>
        <dbReference type="ARBA" id="ARBA00022683"/>
    </source>
</evidence>
<dbReference type="InterPro" id="IPR036662">
    <property type="entry name" value="PTS_EIIA_man-typ_sf"/>
</dbReference>
<keyword evidence="5" id="KW-0808">Transferase</keyword>
<dbReference type="PANTHER" id="PTHR33799:SF1">
    <property type="entry name" value="PTS SYSTEM MANNOSE-SPECIFIC EIIAB COMPONENT-RELATED"/>
    <property type="match status" value="1"/>
</dbReference>
<name>A0A0R2IKA5_9LACO</name>
<keyword evidence="6" id="KW-0598">Phosphotransferase system</keyword>
<organism evidence="9 10">
    <name type="scientific">Pediococcus cellicola</name>
    <dbReference type="NCBI Taxonomy" id="319652"/>
    <lineage>
        <taxon>Bacteria</taxon>
        <taxon>Bacillati</taxon>
        <taxon>Bacillota</taxon>
        <taxon>Bacilli</taxon>
        <taxon>Lactobacillales</taxon>
        <taxon>Lactobacillaceae</taxon>
        <taxon>Pediococcus</taxon>
    </lineage>
</organism>
<dbReference type="PROSITE" id="PS51096">
    <property type="entry name" value="PTS_EIIA_TYPE_4"/>
    <property type="match status" value="1"/>
</dbReference>
<evidence type="ECO:0000256" key="7">
    <source>
        <dbReference type="ARBA" id="ARBA00022777"/>
    </source>
</evidence>
<keyword evidence="7" id="KW-0418">Kinase</keyword>
<dbReference type="PANTHER" id="PTHR33799">
    <property type="entry name" value="PTS PERMEASE-RELATED-RELATED"/>
    <property type="match status" value="1"/>
</dbReference>
<dbReference type="InterPro" id="IPR051471">
    <property type="entry name" value="Bacterial_PTS_sugar_comp"/>
</dbReference>
<dbReference type="InterPro" id="IPR004701">
    <property type="entry name" value="PTS_EIIA_man-typ"/>
</dbReference>
<dbReference type="Pfam" id="PF03610">
    <property type="entry name" value="EIIA-man"/>
    <property type="match status" value="1"/>
</dbReference>
<evidence type="ECO:0000256" key="1">
    <source>
        <dbReference type="ARBA" id="ARBA00004496"/>
    </source>
</evidence>
<feature type="domain" description="PTS EIIA type-4" evidence="8">
    <location>
        <begin position="1"/>
        <end position="122"/>
    </location>
</feature>
<protein>
    <recommendedName>
        <fullName evidence="8">PTS EIIA type-4 domain-containing protein</fullName>
    </recommendedName>
</protein>
<dbReference type="SUPFAM" id="SSF53062">
    <property type="entry name" value="PTS system fructose IIA component-like"/>
    <property type="match status" value="1"/>
</dbReference>
<evidence type="ECO:0000313" key="10">
    <source>
        <dbReference type="Proteomes" id="UP000051568"/>
    </source>
</evidence>
<sequence>MRKYIIASHGELAKGMKDTLQLFDRDLKNVEVVTAYMEKTTDIETQIQTALSEIQQDDQCIIFTDLYGGSVNQKIALSTQKMENVFVIAGFNLPIILESVLSTEPISQAYINNLLKKGREGLQQVCLEQKVDNDDQDFFE</sequence>
<dbReference type="GO" id="GO:0009401">
    <property type="term" value="P:phosphoenolpyruvate-dependent sugar phosphotransferase system"/>
    <property type="evidence" value="ECO:0007669"/>
    <property type="project" value="UniProtKB-KW"/>
</dbReference>
<proteinExistence type="predicted"/>
<dbReference type="CDD" id="cd00006">
    <property type="entry name" value="PTS_IIA_man"/>
    <property type="match status" value="1"/>
</dbReference>
<evidence type="ECO:0000256" key="4">
    <source>
        <dbReference type="ARBA" id="ARBA00022597"/>
    </source>
</evidence>
<gene>
    <name evidence="9" type="ORF">IV80_GL000564</name>
</gene>
<keyword evidence="3" id="KW-0963">Cytoplasm</keyword>
<comment type="caution">
    <text evidence="9">The sequence shown here is derived from an EMBL/GenBank/DDBJ whole genome shotgun (WGS) entry which is preliminary data.</text>
</comment>
<evidence type="ECO:0000256" key="2">
    <source>
        <dbReference type="ARBA" id="ARBA00022448"/>
    </source>
</evidence>
<evidence type="ECO:0000256" key="3">
    <source>
        <dbReference type="ARBA" id="ARBA00022490"/>
    </source>
</evidence>
<dbReference type="STRING" id="319652.IV80_GL000564"/>
<keyword evidence="4" id="KW-0762">Sugar transport</keyword>
<reference evidence="9 10" key="1">
    <citation type="journal article" date="2015" name="Genome Announc.">
        <title>Expanding the biotechnology potential of lactobacilli through comparative genomics of 213 strains and associated genera.</title>
        <authorList>
            <person name="Sun Z."/>
            <person name="Harris H.M."/>
            <person name="McCann A."/>
            <person name="Guo C."/>
            <person name="Argimon S."/>
            <person name="Zhang W."/>
            <person name="Yang X."/>
            <person name="Jeffery I.B."/>
            <person name="Cooney J.C."/>
            <person name="Kagawa T.F."/>
            <person name="Liu W."/>
            <person name="Song Y."/>
            <person name="Salvetti E."/>
            <person name="Wrobel A."/>
            <person name="Rasinkangas P."/>
            <person name="Parkhill J."/>
            <person name="Rea M.C."/>
            <person name="O'Sullivan O."/>
            <person name="Ritari J."/>
            <person name="Douillard F.P."/>
            <person name="Paul Ross R."/>
            <person name="Yang R."/>
            <person name="Briner A.E."/>
            <person name="Felis G.E."/>
            <person name="de Vos W.M."/>
            <person name="Barrangou R."/>
            <person name="Klaenhammer T.R."/>
            <person name="Caufield P.W."/>
            <person name="Cui Y."/>
            <person name="Zhang H."/>
            <person name="O'Toole P.W."/>
        </authorList>
    </citation>
    <scope>NUCLEOTIDE SEQUENCE [LARGE SCALE GENOMIC DNA]</scope>
    <source>
        <strain evidence="9 10">DSM 17757</strain>
    </source>
</reference>
<evidence type="ECO:0000259" key="8">
    <source>
        <dbReference type="PROSITE" id="PS51096"/>
    </source>
</evidence>
<comment type="subcellular location">
    <subcellularLocation>
        <location evidence="1">Cytoplasm</location>
    </subcellularLocation>
</comment>
<evidence type="ECO:0000256" key="5">
    <source>
        <dbReference type="ARBA" id="ARBA00022679"/>
    </source>
</evidence>
<dbReference type="InterPro" id="IPR033887">
    <property type="entry name" value="PTS_IIA_man"/>
</dbReference>
<dbReference type="RefSeq" id="WP_057752747.1">
    <property type="nucleotide sequence ID" value="NZ_BJVH01000012.1"/>
</dbReference>
<accession>A0A0R2IKA5</accession>
<dbReference type="GO" id="GO:0016301">
    <property type="term" value="F:kinase activity"/>
    <property type="evidence" value="ECO:0007669"/>
    <property type="project" value="UniProtKB-KW"/>
</dbReference>
<dbReference type="PATRIC" id="fig|319652.3.peg.571"/>
<dbReference type="Gene3D" id="3.40.50.510">
    <property type="entry name" value="Phosphotransferase system, mannose-type IIA component"/>
    <property type="match status" value="1"/>
</dbReference>
<dbReference type="GO" id="GO:0016020">
    <property type="term" value="C:membrane"/>
    <property type="evidence" value="ECO:0007669"/>
    <property type="project" value="InterPro"/>
</dbReference>
<keyword evidence="10" id="KW-1185">Reference proteome</keyword>
<dbReference type="GO" id="GO:0005737">
    <property type="term" value="C:cytoplasm"/>
    <property type="evidence" value="ECO:0007669"/>
    <property type="project" value="UniProtKB-SubCell"/>
</dbReference>
<keyword evidence="2" id="KW-0813">Transport</keyword>
<dbReference type="EMBL" id="JQBR01000013">
    <property type="protein sequence ID" value="KRN65054.1"/>
    <property type="molecule type" value="Genomic_DNA"/>
</dbReference>
<dbReference type="AlphaFoldDB" id="A0A0R2IKA5"/>
<evidence type="ECO:0000313" key="9">
    <source>
        <dbReference type="EMBL" id="KRN65054.1"/>
    </source>
</evidence>
<dbReference type="Proteomes" id="UP000051568">
    <property type="component" value="Unassembled WGS sequence"/>
</dbReference>